<dbReference type="PANTHER" id="PTHR40980">
    <property type="entry name" value="PLUG DOMAIN-CONTAINING PROTEIN"/>
    <property type="match status" value="1"/>
</dbReference>
<evidence type="ECO:0000256" key="7">
    <source>
        <dbReference type="ARBA" id="ARBA00023136"/>
    </source>
</evidence>
<keyword evidence="8 15" id="KW-0675">Receptor</keyword>
<dbReference type="EMBL" id="JBIGIA010000029">
    <property type="protein sequence ID" value="MFG6459746.1"/>
    <property type="molecule type" value="Genomic_DNA"/>
</dbReference>
<evidence type="ECO:0000256" key="6">
    <source>
        <dbReference type="ARBA" id="ARBA00023077"/>
    </source>
</evidence>
<keyword evidence="5 10" id="KW-0812">Transmembrane</keyword>
<evidence type="ECO:0000256" key="1">
    <source>
        <dbReference type="ARBA" id="ARBA00004571"/>
    </source>
</evidence>
<evidence type="ECO:0000256" key="8">
    <source>
        <dbReference type="ARBA" id="ARBA00023170"/>
    </source>
</evidence>
<evidence type="ECO:0000313" key="16">
    <source>
        <dbReference type="Proteomes" id="UP001606305"/>
    </source>
</evidence>
<evidence type="ECO:0000256" key="2">
    <source>
        <dbReference type="ARBA" id="ARBA00009810"/>
    </source>
</evidence>
<dbReference type="Pfam" id="PF07715">
    <property type="entry name" value="Plug"/>
    <property type="match status" value="1"/>
</dbReference>
<keyword evidence="3 10" id="KW-0813">Transport</keyword>
<sequence length="947" mass="100576">MKVKPTPISQAVLIALLSASGVAMAQEQPAPQKLEAVTVTGIRASQEKSLAVKRNADTHIDVISAEDIGKMPDKNVADSLARVPGVTILNSPSGGSGGFDERDRVGLRGTNPSLTQTLVDSHAIANGDWFVLDQSGSGVGRSVSYSLLPSELVNRVEVRKNAEASLVEGGTAGSVNIITRKPLDFANALTFEAGLGAVYADLPKKTDPQLSALINFKNEAKTFGVLVQAFSEKRSLRRDGVETLGYNQLTAANAGALITAHPELEGVYAPDLIGAAYFTQERERKGGLVRAEFKPTQSVDITLTGFSSKMDADNYNRNFMIAPRPGNIAGATLSNYEISTDKKGVKTLTKATFDWSSPSTAGYYDMISRKASASSDFISLEGAWKVSDALKLSANAGVSNGKGRTDSQDVYEANLYTTKAGYAFNGTSAAPSFSFTGVNSGAGINNDPGTAATNGMGFGWVFGVENLVVNDKDTWAQVDGEYTLDAGILKSLSFGARSAKHDRHTGSTVNQRPGCSTGTAYGAEMYTWSASYYCTGGAAVSSYAIANSPKFTQYYPGNFASGLGGSVPSNIAYITPEDLAAFDAKYTNRIDTASGVGAAVHSPIQGGEYGVKETTTAAYLQGNLEGDGWSGNAGLRLVKTKQSSYAWSYSASSGTSVTSAWGTEYLIPASQSYTDILPSASIRIDVTKDVVARLALSRTLTRADYTALSSAVSLNTAGMYLDNSIVGGGTAGNPALKPIRSTNFDANVEWYFAPRAFASIGAFHMEMGSYITDGTFTATYPTMLTNTAGGASQLVNRQFTLTGPTNKKASVTGLEFAFETPIAGNFGISANYTLADGHDEDGHVLRGNVKNSYNLGGFFENDRFSARLNYSHTDDIYIGADRGADYYQKANGVLSASLGYKFSDNFAVSLDGQNLNDPKLKYYTSEVQPRAIYKNGRQFYLTARVKY</sequence>
<dbReference type="InterPro" id="IPR036942">
    <property type="entry name" value="Beta-barrel_TonB_sf"/>
</dbReference>
<dbReference type="Pfam" id="PF00593">
    <property type="entry name" value="TonB_dep_Rec_b-barrel"/>
    <property type="match status" value="1"/>
</dbReference>
<evidence type="ECO:0000256" key="9">
    <source>
        <dbReference type="ARBA" id="ARBA00023237"/>
    </source>
</evidence>
<keyword evidence="16" id="KW-1185">Reference proteome</keyword>
<gene>
    <name evidence="15" type="ORF">ACG00X_23195</name>
</gene>
<evidence type="ECO:0000259" key="13">
    <source>
        <dbReference type="Pfam" id="PF00593"/>
    </source>
</evidence>
<dbReference type="PROSITE" id="PS52016">
    <property type="entry name" value="TONB_DEPENDENT_REC_3"/>
    <property type="match status" value="1"/>
</dbReference>
<dbReference type="InterPro" id="IPR037066">
    <property type="entry name" value="Plug_dom_sf"/>
</dbReference>
<dbReference type="Gene3D" id="2.170.130.10">
    <property type="entry name" value="TonB-dependent receptor, plug domain"/>
    <property type="match status" value="1"/>
</dbReference>
<evidence type="ECO:0000256" key="12">
    <source>
        <dbReference type="SAM" id="SignalP"/>
    </source>
</evidence>
<proteinExistence type="inferred from homology"/>
<evidence type="ECO:0000256" key="10">
    <source>
        <dbReference type="PROSITE-ProRule" id="PRU01360"/>
    </source>
</evidence>
<name>A0ABW7GD51_9BURK</name>
<feature type="domain" description="TonB-dependent receptor-like beta-barrel" evidence="13">
    <location>
        <begin position="423"/>
        <end position="915"/>
    </location>
</feature>
<comment type="subcellular location">
    <subcellularLocation>
        <location evidence="1 10">Cell outer membrane</location>
        <topology evidence="1 10">Multi-pass membrane protein</topology>
    </subcellularLocation>
</comment>
<dbReference type="InterPro" id="IPR000531">
    <property type="entry name" value="Beta-barrel_TonB"/>
</dbReference>
<dbReference type="InterPro" id="IPR012910">
    <property type="entry name" value="Plug_dom"/>
</dbReference>
<comment type="similarity">
    <text evidence="2 10 11">Belongs to the TonB-dependent receptor family.</text>
</comment>
<dbReference type="InterPro" id="IPR010104">
    <property type="entry name" value="TonB_rcpt_bac"/>
</dbReference>
<dbReference type="SUPFAM" id="SSF56935">
    <property type="entry name" value="Porins"/>
    <property type="match status" value="1"/>
</dbReference>
<dbReference type="Gene3D" id="2.40.170.20">
    <property type="entry name" value="TonB-dependent receptor, beta-barrel domain"/>
    <property type="match status" value="1"/>
</dbReference>
<evidence type="ECO:0000256" key="5">
    <source>
        <dbReference type="ARBA" id="ARBA00022692"/>
    </source>
</evidence>
<accession>A0ABW7GD51</accession>
<evidence type="ECO:0000256" key="11">
    <source>
        <dbReference type="RuleBase" id="RU003357"/>
    </source>
</evidence>
<dbReference type="InterPro" id="IPR039426">
    <property type="entry name" value="TonB-dep_rcpt-like"/>
</dbReference>
<dbReference type="RefSeq" id="WP_394492069.1">
    <property type="nucleotide sequence ID" value="NZ_JBIGIA010000029.1"/>
</dbReference>
<feature type="chain" id="PRO_5047070747" evidence="12">
    <location>
        <begin position="26"/>
        <end position="947"/>
    </location>
</feature>
<feature type="signal peptide" evidence="12">
    <location>
        <begin position="1"/>
        <end position="25"/>
    </location>
</feature>
<reference evidence="15 16" key="1">
    <citation type="submission" date="2024-09" db="EMBL/GenBank/DDBJ databases">
        <title>Novel species of the genus Pelomonas and Roseateles isolated from streams.</title>
        <authorList>
            <person name="Lu H."/>
        </authorList>
    </citation>
    <scope>NUCLEOTIDE SEQUENCE [LARGE SCALE GENOMIC DNA]</scope>
    <source>
        <strain evidence="15 16">BYS96W</strain>
    </source>
</reference>
<dbReference type="Proteomes" id="UP001606305">
    <property type="component" value="Unassembled WGS sequence"/>
</dbReference>
<dbReference type="NCBIfam" id="TIGR01782">
    <property type="entry name" value="TonB-Xanth-Caul"/>
    <property type="match status" value="1"/>
</dbReference>
<keyword evidence="6 11" id="KW-0798">TonB box</keyword>
<keyword evidence="9 10" id="KW-0998">Cell outer membrane</keyword>
<feature type="domain" description="TonB-dependent receptor plug" evidence="14">
    <location>
        <begin position="53"/>
        <end position="174"/>
    </location>
</feature>
<protein>
    <submittedName>
        <fullName evidence="15">TonB-dependent receptor</fullName>
    </submittedName>
</protein>
<keyword evidence="7 10" id="KW-0472">Membrane</keyword>
<evidence type="ECO:0000256" key="3">
    <source>
        <dbReference type="ARBA" id="ARBA00022448"/>
    </source>
</evidence>
<keyword evidence="12" id="KW-0732">Signal</keyword>
<organism evidence="15 16">
    <name type="scientific">Pelomonas nitida</name>
    <dbReference type="NCBI Taxonomy" id="3299027"/>
    <lineage>
        <taxon>Bacteria</taxon>
        <taxon>Pseudomonadati</taxon>
        <taxon>Pseudomonadota</taxon>
        <taxon>Betaproteobacteria</taxon>
        <taxon>Burkholderiales</taxon>
        <taxon>Sphaerotilaceae</taxon>
        <taxon>Roseateles</taxon>
    </lineage>
</organism>
<dbReference type="PANTHER" id="PTHR40980:SF3">
    <property type="entry name" value="TONB-DEPENDENT RECEPTOR-LIKE BETA-BARREL DOMAIN-CONTAINING PROTEIN"/>
    <property type="match status" value="1"/>
</dbReference>
<keyword evidence="4 10" id="KW-1134">Transmembrane beta strand</keyword>
<evidence type="ECO:0000256" key="4">
    <source>
        <dbReference type="ARBA" id="ARBA00022452"/>
    </source>
</evidence>
<comment type="caution">
    <text evidence="15">The sequence shown here is derived from an EMBL/GenBank/DDBJ whole genome shotgun (WGS) entry which is preliminary data.</text>
</comment>
<evidence type="ECO:0000313" key="15">
    <source>
        <dbReference type="EMBL" id="MFG6459746.1"/>
    </source>
</evidence>
<evidence type="ECO:0000259" key="14">
    <source>
        <dbReference type="Pfam" id="PF07715"/>
    </source>
</evidence>